<name>A0A177C054_9PLEO</name>
<keyword evidence="13" id="KW-0325">Glycoprotein</keyword>
<dbReference type="GO" id="GO:0046872">
    <property type="term" value="F:metal ion binding"/>
    <property type="evidence" value="ECO:0007669"/>
    <property type="project" value="UniProtKB-UniRule"/>
</dbReference>
<comment type="caution">
    <text evidence="15">Lacks conserved residue(s) required for the propagation of feature annotation.</text>
</comment>
<feature type="domain" description="CFEM" evidence="18">
    <location>
        <begin position="35"/>
        <end position="148"/>
    </location>
</feature>
<organism evidence="19 20">
    <name type="scientific">Paraphaeosphaeria sporulosa</name>
    <dbReference type="NCBI Taxonomy" id="1460663"/>
    <lineage>
        <taxon>Eukaryota</taxon>
        <taxon>Fungi</taxon>
        <taxon>Dikarya</taxon>
        <taxon>Ascomycota</taxon>
        <taxon>Pezizomycotina</taxon>
        <taxon>Dothideomycetes</taxon>
        <taxon>Pleosporomycetidae</taxon>
        <taxon>Pleosporales</taxon>
        <taxon>Massarineae</taxon>
        <taxon>Didymosphaeriaceae</taxon>
        <taxon>Paraphaeosphaeria</taxon>
    </lineage>
</organism>
<keyword evidence="6 15" id="KW-0349">Heme</keyword>
<feature type="disulfide bond" evidence="15">
    <location>
        <begin position="88"/>
        <end position="121"/>
    </location>
</feature>
<dbReference type="PANTHER" id="PTHR37928:SF2">
    <property type="entry name" value="GPI ANCHORED CFEM DOMAIN PROTEIN (AFU_ORTHOLOGUE AFUA_6G10580)"/>
    <property type="match status" value="1"/>
</dbReference>
<dbReference type="PANTHER" id="PTHR37928">
    <property type="entry name" value="CFEM DOMAIN PROTEIN (AFU_ORTHOLOGUE AFUA_6G14090)"/>
    <property type="match status" value="1"/>
</dbReference>
<evidence type="ECO:0000256" key="11">
    <source>
        <dbReference type="ARBA" id="ARBA00023136"/>
    </source>
</evidence>
<proteinExistence type="inferred from homology"/>
<dbReference type="GO" id="GO:0005576">
    <property type="term" value="C:extracellular region"/>
    <property type="evidence" value="ECO:0007669"/>
    <property type="project" value="UniProtKB-SubCell"/>
</dbReference>
<keyword evidence="4" id="KW-1003">Cell membrane</keyword>
<evidence type="ECO:0000256" key="7">
    <source>
        <dbReference type="ARBA" id="ARBA00022622"/>
    </source>
</evidence>
<evidence type="ECO:0000256" key="10">
    <source>
        <dbReference type="ARBA" id="ARBA00023004"/>
    </source>
</evidence>
<gene>
    <name evidence="19" type="ORF">CC84DRAFT_1168692</name>
</gene>
<dbReference type="SMART" id="SM00747">
    <property type="entry name" value="CFEM"/>
    <property type="match status" value="1"/>
</dbReference>
<comment type="subcellular location">
    <subcellularLocation>
        <location evidence="1">Cell membrane</location>
        <topology evidence="1">Lipid-anchor</topology>
        <topology evidence="1">GPI-anchor</topology>
    </subcellularLocation>
    <subcellularLocation>
        <location evidence="2">Secreted</location>
    </subcellularLocation>
</comment>
<keyword evidence="8 15" id="KW-0479">Metal-binding</keyword>
<keyword evidence="12 15" id="KW-1015">Disulfide bond</keyword>
<keyword evidence="14" id="KW-0449">Lipoprotein</keyword>
<accession>A0A177C054</accession>
<evidence type="ECO:0000256" key="4">
    <source>
        <dbReference type="ARBA" id="ARBA00022475"/>
    </source>
</evidence>
<dbReference type="AlphaFoldDB" id="A0A177C054"/>
<keyword evidence="10 15" id="KW-0408">Iron</keyword>
<evidence type="ECO:0000313" key="19">
    <source>
        <dbReference type="EMBL" id="OAG00621.1"/>
    </source>
</evidence>
<dbReference type="Proteomes" id="UP000077069">
    <property type="component" value="Unassembled WGS sequence"/>
</dbReference>
<keyword evidence="20" id="KW-1185">Reference proteome</keyword>
<evidence type="ECO:0000256" key="14">
    <source>
        <dbReference type="ARBA" id="ARBA00023288"/>
    </source>
</evidence>
<feature type="binding site" description="axial binding residue" evidence="15">
    <location>
        <position position="83"/>
    </location>
    <ligand>
        <name>heme</name>
        <dbReference type="ChEBI" id="CHEBI:30413"/>
    </ligand>
    <ligandPart>
        <name>Fe</name>
        <dbReference type="ChEBI" id="CHEBI:18248"/>
    </ligandPart>
</feature>
<dbReference type="InterPro" id="IPR008427">
    <property type="entry name" value="Extracellular_membr_CFEM_dom"/>
</dbReference>
<keyword evidence="5" id="KW-0964">Secreted</keyword>
<evidence type="ECO:0000256" key="5">
    <source>
        <dbReference type="ARBA" id="ARBA00022525"/>
    </source>
</evidence>
<evidence type="ECO:0000256" key="2">
    <source>
        <dbReference type="ARBA" id="ARBA00004613"/>
    </source>
</evidence>
<evidence type="ECO:0000256" key="16">
    <source>
        <dbReference type="SAM" id="MobiDB-lite"/>
    </source>
</evidence>
<sequence>MRRLDAIVLFSAFIDRAISVPYPGLSTSSSFPALSDSFQWPRAHPPEPPRQAAEPLKSLRIPDCALSCYLQELPDDGCAQEIDLECHCSTGNLLGKAEACVETTCSTADQADAKRKITRACQAVGVNPSFPGSPAASSASLSSRALSTEPAATTLPQGYSVASTSSAQTIAMPPPLSNDRPSDLLSSSFATQTTTTSLSVELMSPLPSQISTSAPTATSTSIPIPASAGGLSDGAKAGISVSVLFVASTIFIALSLYIRRLKRQLALATAAANVPESVLRSPTYHHSGIPEALFTPSRRRSWPNAPRNRRFSHGEPSIGSPVSPLSPVFYRDGGRRASIAGMLHQKRGNVLSVVIEREDEDASSLMSRGRSIREPVPGQSEGLAGPLEMDGQYAAIFEAPTSITPRARSMERDREGEAWKEYDFGKY</sequence>
<dbReference type="GeneID" id="28762945"/>
<dbReference type="GO" id="GO:0098552">
    <property type="term" value="C:side of membrane"/>
    <property type="evidence" value="ECO:0007669"/>
    <property type="project" value="UniProtKB-KW"/>
</dbReference>
<feature type="region of interest" description="Disordered" evidence="16">
    <location>
        <begin position="365"/>
        <end position="385"/>
    </location>
</feature>
<comment type="similarity">
    <text evidence="3">Belongs to the RBT5 family.</text>
</comment>
<protein>
    <recommendedName>
        <fullName evidence="18">CFEM domain-containing protein</fullName>
    </recommendedName>
</protein>
<evidence type="ECO:0000256" key="3">
    <source>
        <dbReference type="ARBA" id="ARBA00010031"/>
    </source>
</evidence>
<evidence type="ECO:0000256" key="17">
    <source>
        <dbReference type="SAM" id="Phobius"/>
    </source>
</evidence>
<dbReference type="PROSITE" id="PS52012">
    <property type="entry name" value="CFEM"/>
    <property type="match status" value="1"/>
</dbReference>
<evidence type="ECO:0000313" key="20">
    <source>
        <dbReference type="Proteomes" id="UP000077069"/>
    </source>
</evidence>
<evidence type="ECO:0000256" key="12">
    <source>
        <dbReference type="ARBA" id="ARBA00023157"/>
    </source>
</evidence>
<evidence type="ECO:0000259" key="18">
    <source>
        <dbReference type="PROSITE" id="PS52012"/>
    </source>
</evidence>
<keyword evidence="9" id="KW-0732">Signal</keyword>
<feature type="region of interest" description="Disordered" evidence="16">
    <location>
        <begin position="300"/>
        <end position="319"/>
    </location>
</feature>
<dbReference type="GO" id="GO:0005886">
    <property type="term" value="C:plasma membrane"/>
    <property type="evidence" value="ECO:0007669"/>
    <property type="project" value="UniProtKB-SubCell"/>
</dbReference>
<keyword evidence="17" id="KW-0812">Transmembrane</keyword>
<feature type="transmembrane region" description="Helical" evidence="17">
    <location>
        <begin position="237"/>
        <end position="258"/>
    </location>
</feature>
<evidence type="ECO:0000256" key="1">
    <source>
        <dbReference type="ARBA" id="ARBA00004609"/>
    </source>
</evidence>
<keyword evidence="11 17" id="KW-0472">Membrane</keyword>
<reference evidence="19 20" key="1">
    <citation type="submission" date="2016-05" db="EMBL/GenBank/DDBJ databases">
        <title>Comparative analysis of secretome profiles of manganese(II)-oxidizing ascomycete fungi.</title>
        <authorList>
            <consortium name="DOE Joint Genome Institute"/>
            <person name="Zeiner C.A."/>
            <person name="Purvine S.O."/>
            <person name="Zink E.M."/>
            <person name="Wu S."/>
            <person name="Pasa-Tolic L."/>
            <person name="Chaput D.L."/>
            <person name="Haridas S."/>
            <person name="Grigoriev I.V."/>
            <person name="Santelli C.M."/>
            <person name="Hansel C.M."/>
        </authorList>
    </citation>
    <scope>NUCLEOTIDE SEQUENCE [LARGE SCALE GENOMIC DNA]</scope>
    <source>
        <strain evidence="19 20">AP3s5-JAC2a</strain>
    </source>
</reference>
<dbReference type="RefSeq" id="XP_018030986.1">
    <property type="nucleotide sequence ID" value="XM_018179459.1"/>
</dbReference>
<dbReference type="InterPro" id="IPR051735">
    <property type="entry name" value="CFEM_domain"/>
</dbReference>
<keyword evidence="17" id="KW-1133">Transmembrane helix</keyword>
<dbReference type="OrthoDB" id="3767534at2759"/>
<dbReference type="Pfam" id="PF05730">
    <property type="entry name" value="CFEM"/>
    <property type="match status" value="1"/>
</dbReference>
<evidence type="ECO:0000256" key="8">
    <source>
        <dbReference type="ARBA" id="ARBA00022723"/>
    </source>
</evidence>
<evidence type="ECO:0000256" key="13">
    <source>
        <dbReference type="ARBA" id="ARBA00023180"/>
    </source>
</evidence>
<evidence type="ECO:0000256" key="15">
    <source>
        <dbReference type="PROSITE-ProRule" id="PRU01356"/>
    </source>
</evidence>
<dbReference type="InParanoid" id="A0A177C054"/>
<keyword evidence="7" id="KW-0336">GPI-anchor</keyword>
<evidence type="ECO:0000256" key="9">
    <source>
        <dbReference type="ARBA" id="ARBA00022729"/>
    </source>
</evidence>
<evidence type="ECO:0000256" key="6">
    <source>
        <dbReference type="ARBA" id="ARBA00022617"/>
    </source>
</evidence>
<dbReference type="EMBL" id="KV441559">
    <property type="protein sequence ID" value="OAG00621.1"/>
    <property type="molecule type" value="Genomic_DNA"/>
</dbReference>
<feature type="compositionally biased region" description="Basic residues" evidence="16">
    <location>
        <begin position="300"/>
        <end position="311"/>
    </location>
</feature>